<dbReference type="EMBL" id="ML996572">
    <property type="protein sequence ID" value="KAF2757944.1"/>
    <property type="molecule type" value="Genomic_DNA"/>
</dbReference>
<dbReference type="InterPro" id="IPR036452">
    <property type="entry name" value="Ribo_hydro-like"/>
</dbReference>
<dbReference type="PANTHER" id="PTHR12304:SF4">
    <property type="entry name" value="URIDINE NUCLEOSIDASE"/>
    <property type="match status" value="1"/>
</dbReference>
<dbReference type="SUPFAM" id="SSF53590">
    <property type="entry name" value="Nucleoside hydrolase"/>
    <property type="match status" value="1"/>
</dbReference>
<proteinExistence type="inferred from homology"/>
<comment type="similarity">
    <text evidence="1">Belongs to the IUNH family.</text>
</comment>
<evidence type="ECO:0000313" key="6">
    <source>
        <dbReference type="Proteomes" id="UP000799437"/>
    </source>
</evidence>
<keyword evidence="2 5" id="KW-0378">Hydrolase</keyword>
<gene>
    <name evidence="5" type="ORF">EJ05DRAFT_372561</name>
</gene>
<dbReference type="GO" id="GO:0006152">
    <property type="term" value="P:purine nucleoside catabolic process"/>
    <property type="evidence" value="ECO:0007669"/>
    <property type="project" value="TreeGrafter"/>
</dbReference>
<keyword evidence="6" id="KW-1185">Reference proteome</keyword>
<dbReference type="OrthoDB" id="432381at2759"/>
<protein>
    <submittedName>
        <fullName evidence="5">Nucleoside hydrolase</fullName>
    </submittedName>
</protein>
<feature type="domain" description="Inosine/uridine-preferring nucleoside hydrolase" evidence="4">
    <location>
        <begin position="102"/>
        <end position="305"/>
    </location>
</feature>
<dbReference type="InterPro" id="IPR001910">
    <property type="entry name" value="Inosine/uridine_hydrolase_dom"/>
</dbReference>
<feature type="domain" description="Inosine/uridine-preferring nucleoside hydrolase" evidence="4">
    <location>
        <begin position="7"/>
        <end position="97"/>
    </location>
</feature>
<dbReference type="GeneID" id="54482211"/>
<dbReference type="Pfam" id="PF01156">
    <property type="entry name" value="IU_nuc_hydro"/>
    <property type="match status" value="2"/>
</dbReference>
<accession>A0A6A6W7E6</accession>
<evidence type="ECO:0000313" key="5">
    <source>
        <dbReference type="EMBL" id="KAF2757944.1"/>
    </source>
</evidence>
<evidence type="ECO:0000256" key="2">
    <source>
        <dbReference type="ARBA" id="ARBA00022801"/>
    </source>
</evidence>
<dbReference type="GO" id="GO:0005829">
    <property type="term" value="C:cytosol"/>
    <property type="evidence" value="ECO:0007669"/>
    <property type="project" value="TreeGrafter"/>
</dbReference>
<dbReference type="InterPro" id="IPR023186">
    <property type="entry name" value="IUNH"/>
</dbReference>
<name>A0A6A6W7E6_9PEZI</name>
<evidence type="ECO:0000256" key="1">
    <source>
        <dbReference type="ARBA" id="ARBA00009176"/>
    </source>
</evidence>
<dbReference type="PANTHER" id="PTHR12304">
    <property type="entry name" value="INOSINE-URIDINE PREFERRING NUCLEOSIDE HYDROLASE"/>
    <property type="match status" value="1"/>
</dbReference>
<evidence type="ECO:0000256" key="3">
    <source>
        <dbReference type="ARBA" id="ARBA00023295"/>
    </source>
</evidence>
<evidence type="ECO:0000259" key="4">
    <source>
        <dbReference type="Pfam" id="PF01156"/>
    </source>
</evidence>
<reference evidence="5" key="1">
    <citation type="journal article" date="2020" name="Stud. Mycol.">
        <title>101 Dothideomycetes genomes: a test case for predicting lifestyles and emergence of pathogens.</title>
        <authorList>
            <person name="Haridas S."/>
            <person name="Albert R."/>
            <person name="Binder M."/>
            <person name="Bloem J."/>
            <person name="Labutti K."/>
            <person name="Salamov A."/>
            <person name="Andreopoulos B."/>
            <person name="Baker S."/>
            <person name="Barry K."/>
            <person name="Bills G."/>
            <person name="Bluhm B."/>
            <person name="Cannon C."/>
            <person name="Castanera R."/>
            <person name="Culley D."/>
            <person name="Daum C."/>
            <person name="Ezra D."/>
            <person name="Gonzalez J."/>
            <person name="Henrissat B."/>
            <person name="Kuo A."/>
            <person name="Liang C."/>
            <person name="Lipzen A."/>
            <person name="Lutzoni F."/>
            <person name="Magnuson J."/>
            <person name="Mondo S."/>
            <person name="Nolan M."/>
            <person name="Ohm R."/>
            <person name="Pangilinan J."/>
            <person name="Park H.-J."/>
            <person name="Ramirez L."/>
            <person name="Alfaro M."/>
            <person name="Sun H."/>
            <person name="Tritt A."/>
            <person name="Yoshinaga Y."/>
            <person name="Zwiers L.-H."/>
            <person name="Turgeon B."/>
            <person name="Goodwin S."/>
            <person name="Spatafora J."/>
            <person name="Crous P."/>
            <person name="Grigoriev I."/>
        </authorList>
    </citation>
    <scope>NUCLEOTIDE SEQUENCE</scope>
    <source>
        <strain evidence="5">CBS 121739</strain>
    </source>
</reference>
<dbReference type="RefSeq" id="XP_033600395.1">
    <property type="nucleotide sequence ID" value="XM_033741157.1"/>
</dbReference>
<organism evidence="5 6">
    <name type="scientific">Pseudovirgaria hyperparasitica</name>
    <dbReference type="NCBI Taxonomy" id="470096"/>
    <lineage>
        <taxon>Eukaryota</taxon>
        <taxon>Fungi</taxon>
        <taxon>Dikarya</taxon>
        <taxon>Ascomycota</taxon>
        <taxon>Pezizomycotina</taxon>
        <taxon>Dothideomycetes</taxon>
        <taxon>Dothideomycetes incertae sedis</taxon>
        <taxon>Acrospermales</taxon>
        <taxon>Acrospermaceae</taxon>
        <taxon>Pseudovirgaria</taxon>
    </lineage>
</organism>
<dbReference type="AlphaFoldDB" id="A0A6A6W7E6"/>
<dbReference type="GO" id="GO:0008477">
    <property type="term" value="F:purine nucleosidase activity"/>
    <property type="evidence" value="ECO:0007669"/>
    <property type="project" value="TreeGrafter"/>
</dbReference>
<sequence length="340" mass="36283">MSALTPLWLDVDTGHDDAFALLLAAHSPKTVLLGVTTVHGNASLEHTTRNTRGVLEAIGCSHIAVYPGATKPLTRSAVHAPDIHGETGLDGVTLLPNVPGSAKLFAAHPDLVDHLAGVSIMGGAIGGKFNDAPMGTVAGEGERFGNFTPFAEFNCDPEAAHSILAHPVLSKKTTLIPLDVTHLCRGTRPVRQRLLFSDNSLKDTTTVRALFHEIMTYFAGTYAEVFAITDGPPLHDPLATAAAFIPEIFEDASGERFEVNTVREGVHSDDRTLAGQLGRTVASLLPKGQGGVRVPRGLNVERFWDMIELALQEADKASSLPSLNGTEKKKYRDLYNAGEA</sequence>
<keyword evidence="3" id="KW-0326">Glycosidase</keyword>
<dbReference type="Gene3D" id="3.90.245.10">
    <property type="entry name" value="Ribonucleoside hydrolase-like"/>
    <property type="match status" value="2"/>
</dbReference>
<dbReference type="Proteomes" id="UP000799437">
    <property type="component" value="Unassembled WGS sequence"/>
</dbReference>